<dbReference type="Pfam" id="PF00462">
    <property type="entry name" value="Glutaredoxin"/>
    <property type="match status" value="1"/>
</dbReference>
<reference evidence="17 18" key="1">
    <citation type="submission" date="2020-04" db="EMBL/GenBank/DDBJ databases">
        <authorList>
            <person name="Alioto T."/>
            <person name="Alioto T."/>
            <person name="Gomez Garrido J."/>
        </authorList>
    </citation>
    <scope>NUCLEOTIDE SEQUENCE [LARGE SCALE GENOMIC DNA]</scope>
</reference>
<keyword evidence="6 13" id="KW-0274">FAD</keyword>
<dbReference type="PROSITE" id="PS00195">
    <property type="entry name" value="GLUTAREDOXIN_1"/>
    <property type="match status" value="1"/>
</dbReference>
<comment type="similarity">
    <text evidence="3 13">Belongs to the class-I pyridine nucleotide-disulfide oxidoreductase family.</text>
</comment>
<accession>A0A8S1CDC3</accession>
<dbReference type="GO" id="GO:0004791">
    <property type="term" value="F:thioredoxin-disulfide reductase (NADPH) activity"/>
    <property type="evidence" value="ECO:0007669"/>
    <property type="project" value="UniProtKB-EC"/>
</dbReference>
<comment type="function">
    <text evidence="12">Thioredoxin system is a major player in glutathione metabolism, due to the demonstrated absence of a glutathione reductase. Functionally interacts with the Sod/Cat reactive oxidation species (ROS) defense system and thereby has a role in preadult development and life span. Lack of a glutathione reductase suggests antioxidant defense in Drosophila, and probably in related insects, differs fundamentally from that in other organisms.</text>
</comment>
<evidence type="ECO:0000256" key="4">
    <source>
        <dbReference type="ARBA" id="ARBA00012610"/>
    </source>
</evidence>
<evidence type="ECO:0000259" key="14">
    <source>
        <dbReference type="Pfam" id="PF00462"/>
    </source>
</evidence>
<dbReference type="InterPro" id="IPR011767">
    <property type="entry name" value="GLR_AS"/>
</dbReference>
<dbReference type="CDD" id="cd03419">
    <property type="entry name" value="GRX_GRXh_1_2_like"/>
    <property type="match status" value="1"/>
</dbReference>
<dbReference type="GO" id="GO:0006749">
    <property type="term" value="P:glutathione metabolic process"/>
    <property type="evidence" value="ECO:0007669"/>
    <property type="project" value="TreeGrafter"/>
</dbReference>
<dbReference type="PANTHER" id="PTHR42737:SF2">
    <property type="entry name" value="GLUTATHIONE REDUCTASE"/>
    <property type="match status" value="1"/>
</dbReference>
<evidence type="ECO:0000256" key="12">
    <source>
        <dbReference type="ARBA" id="ARBA00054062"/>
    </source>
</evidence>
<dbReference type="Pfam" id="PF02852">
    <property type="entry name" value="Pyr_redox_dim"/>
    <property type="match status" value="1"/>
</dbReference>
<dbReference type="GO" id="GO:0005829">
    <property type="term" value="C:cytosol"/>
    <property type="evidence" value="ECO:0007669"/>
    <property type="project" value="TreeGrafter"/>
</dbReference>
<dbReference type="EMBL" id="CADEPI010000047">
    <property type="protein sequence ID" value="CAB3369746.1"/>
    <property type="molecule type" value="Genomic_DNA"/>
</dbReference>
<dbReference type="InterPro" id="IPR036249">
    <property type="entry name" value="Thioredoxin-like_sf"/>
</dbReference>
<comment type="catalytic activity">
    <reaction evidence="11">
        <text>[thioredoxin]-dithiol + NADP(+) = [thioredoxin]-disulfide + NADPH + H(+)</text>
        <dbReference type="Rhea" id="RHEA:20345"/>
        <dbReference type="Rhea" id="RHEA-COMP:10698"/>
        <dbReference type="Rhea" id="RHEA-COMP:10700"/>
        <dbReference type="ChEBI" id="CHEBI:15378"/>
        <dbReference type="ChEBI" id="CHEBI:29950"/>
        <dbReference type="ChEBI" id="CHEBI:50058"/>
        <dbReference type="ChEBI" id="CHEBI:57783"/>
        <dbReference type="ChEBI" id="CHEBI:58349"/>
        <dbReference type="EC" id="1.8.1.9"/>
    </reaction>
</comment>
<dbReference type="InterPro" id="IPR006338">
    <property type="entry name" value="Thioredoxin/glutathione_Rdtase"/>
</dbReference>
<dbReference type="InterPro" id="IPR023753">
    <property type="entry name" value="FAD/NAD-binding_dom"/>
</dbReference>
<keyword evidence="18" id="KW-1185">Reference proteome</keyword>
<evidence type="ECO:0000256" key="3">
    <source>
        <dbReference type="ARBA" id="ARBA00007532"/>
    </source>
</evidence>
<comment type="caution">
    <text evidence="17">The sequence shown here is derived from an EMBL/GenBank/DDBJ whole genome shotgun (WGS) entry which is preliminary data.</text>
</comment>
<dbReference type="Gene3D" id="3.50.50.60">
    <property type="entry name" value="FAD/NAD(P)-binding domain"/>
    <property type="match status" value="2"/>
</dbReference>
<keyword evidence="10 13" id="KW-0676">Redox-active center</keyword>
<evidence type="ECO:0000256" key="11">
    <source>
        <dbReference type="ARBA" id="ARBA00048132"/>
    </source>
</evidence>
<evidence type="ECO:0000313" key="18">
    <source>
        <dbReference type="Proteomes" id="UP000494165"/>
    </source>
</evidence>
<dbReference type="GO" id="GO:0034599">
    <property type="term" value="P:cellular response to oxidative stress"/>
    <property type="evidence" value="ECO:0007669"/>
    <property type="project" value="TreeGrafter"/>
</dbReference>
<dbReference type="PROSITE" id="PS51354">
    <property type="entry name" value="GLUTAREDOXIN_2"/>
    <property type="match status" value="1"/>
</dbReference>
<dbReference type="AlphaFoldDB" id="A0A8S1CDC3"/>
<dbReference type="PANTHER" id="PTHR42737">
    <property type="entry name" value="GLUTATHIONE REDUCTASE"/>
    <property type="match status" value="1"/>
</dbReference>
<keyword evidence="9" id="KW-1015">Disulfide bond</keyword>
<dbReference type="GO" id="GO:0004362">
    <property type="term" value="F:glutathione-disulfide reductase (NADPH) activity"/>
    <property type="evidence" value="ECO:0007669"/>
    <property type="project" value="TreeGrafter"/>
</dbReference>
<dbReference type="GO" id="GO:0050660">
    <property type="term" value="F:flavin adenine dinucleotide binding"/>
    <property type="evidence" value="ECO:0007669"/>
    <property type="project" value="InterPro"/>
</dbReference>
<dbReference type="Pfam" id="PF07992">
    <property type="entry name" value="Pyr_redox_2"/>
    <property type="match status" value="1"/>
</dbReference>
<dbReference type="EC" id="1.8.1.9" evidence="4"/>
<evidence type="ECO:0000256" key="5">
    <source>
        <dbReference type="ARBA" id="ARBA00022630"/>
    </source>
</evidence>
<proteinExistence type="inferred from homology"/>
<evidence type="ECO:0000256" key="8">
    <source>
        <dbReference type="ARBA" id="ARBA00023002"/>
    </source>
</evidence>
<dbReference type="InterPro" id="IPR002109">
    <property type="entry name" value="Glutaredoxin"/>
</dbReference>
<dbReference type="GO" id="GO:0045454">
    <property type="term" value="P:cell redox homeostasis"/>
    <property type="evidence" value="ECO:0007669"/>
    <property type="project" value="InterPro"/>
</dbReference>
<name>A0A8S1CDC3_9INSE</name>
<feature type="domain" description="Glutaredoxin" evidence="14">
    <location>
        <begin position="41"/>
        <end position="104"/>
    </location>
</feature>
<evidence type="ECO:0000256" key="6">
    <source>
        <dbReference type="ARBA" id="ARBA00022827"/>
    </source>
</evidence>
<dbReference type="FunFam" id="3.50.50.60:FF:000190">
    <property type="entry name" value="Thioredoxin reductase"/>
    <property type="match status" value="1"/>
</dbReference>
<dbReference type="PROSITE" id="PS00076">
    <property type="entry name" value="PYRIDINE_REDOX_1"/>
    <property type="match status" value="1"/>
</dbReference>
<evidence type="ECO:0000259" key="16">
    <source>
        <dbReference type="Pfam" id="PF07992"/>
    </source>
</evidence>
<dbReference type="Gene3D" id="3.40.30.10">
    <property type="entry name" value="Glutaredoxin"/>
    <property type="match status" value="1"/>
</dbReference>
<keyword evidence="5 13" id="KW-0285">Flavoprotein</keyword>
<dbReference type="InterPro" id="IPR004099">
    <property type="entry name" value="Pyr_nucl-diS_OxRdtase_dimer"/>
</dbReference>
<dbReference type="InterPro" id="IPR012999">
    <property type="entry name" value="Pyr_OxRdtase_I_AS"/>
</dbReference>
<evidence type="ECO:0000259" key="15">
    <source>
        <dbReference type="Pfam" id="PF02852"/>
    </source>
</evidence>
<dbReference type="PRINTS" id="PR00411">
    <property type="entry name" value="PNDRDTASEI"/>
</dbReference>
<organism evidence="17 18">
    <name type="scientific">Cloeon dipterum</name>
    <dbReference type="NCBI Taxonomy" id="197152"/>
    <lineage>
        <taxon>Eukaryota</taxon>
        <taxon>Metazoa</taxon>
        <taxon>Ecdysozoa</taxon>
        <taxon>Arthropoda</taxon>
        <taxon>Hexapoda</taxon>
        <taxon>Insecta</taxon>
        <taxon>Pterygota</taxon>
        <taxon>Palaeoptera</taxon>
        <taxon>Ephemeroptera</taxon>
        <taxon>Pisciforma</taxon>
        <taxon>Baetidae</taxon>
        <taxon>Cloeon</taxon>
    </lineage>
</organism>
<dbReference type="SUPFAM" id="SSF52833">
    <property type="entry name" value="Thioredoxin-like"/>
    <property type="match status" value="1"/>
</dbReference>
<dbReference type="InterPro" id="IPR016156">
    <property type="entry name" value="FAD/NAD-linked_Rdtase_dimer_sf"/>
</dbReference>
<dbReference type="InterPro" id="IPR036188">
    <property type="entry name" value="FAD/NAD-bd_sf"/>
</dbReference>
<comment type="function">
    <text evidence="2">Has a glutathione-disulfide oxidoreductase activity in the presence of NADPH and glutathione reductase. Reduces low molecular weight disulfides and proteins.</text>
</comment>
<evidence type="ECO:0000256" key="2">
    <source>
        <dbReference type="ARBA" id="ARBA00002549"/>
    </source>
</evidence>
<dbReference type="Proteomes" id="UP000494165">
    <property type="component" value="Unassembled WGS sequence"/>
</dbReference>
<dbReference type="SUPFAM" id="SSF51905">
    <property type="entry name" value="FAD/NAD(P)-binding domain"/>
    <property type="match status" value="1"/>
</dbReference>
<dbReference type="InterPro" id="IPR046952">
    <property type="entry name" value="GSHR/TRXR-like"/>
</dbReference>
<gene>
    <name evidence="17" type="ORF">CLODIP_2_CD04223</name>
</gene>
<keyword evidence="7" id="KW-0521">NADP</keyword>
<dbReference type="PRINTS" id="PR00368">
    <property type="entry name" value="FADPNR"/>
</dbReference>
<evidence type="ECO:0000256" key="10">
    <source>
        <dbReference type="ARBA" id="ARBA00023284"/>
    </source>
</evidence>
<comment type="cofactor">
    <cofactor evidence="1">
        <name>FAD</name>
        <dbReference type="ChEBI" id="CHEBI:57692"/>
    </cofactor>
</comment>
<evidence type="ECO:0000256" key="7">
    <source>
        <dbReference type="ARBA" id="ARBA00022857"/>
    </source>
</evidence>
<evidence type="ECO:0000256" key="13">
    <source>
        <dbReference type="RuleBase" id="RU003691"/>
    </source>
</evidence>
<dbReference type="NCBIfam" id="TIGR01438">
    <property type="entry name" value="TGR"/>
    <property type="match status" value="1"/>
</dbReference>
<evidence type="ECO:0000256" key="1">
    <source>
        <dbReference type="ARBA" id="ARBA00001974"/>
    </source>
</evidence>
<dbReference type="SUPFAM" id="SSF55424">
    <property type="entry name" value="FAD/NAD-linked reductases, dimerisation (C-terminal) domain"/>
    <property type="match status" value="1"/>
</dbReference>
<feature type="domain" description="FAD/NAD(P)-binding" evidence="16">
    <location>
        <begin position="132"/>
        <end position="468"/>
    </location>
</feature>
<protein>
    <recommendedName>
        <fullName evidence="4">thioredoxin-disulfide reductase (NADPH)</fullName>
        <ecNumber evidence="4">1.8.1.9</ecNumber>
    </recommendedName>
</protein>
<evidence type="ECO:0000256" key="9">
    <source>
        <dbReference type="ARBA" id="ARBA00023157"/>
    </source>
</evidence>
<dbReference type="OrthoDB" id="5956163at2759"/>
<evidence type="ECO:0000313" key="17">
    <source>
        <dbReference type="EMBL" id="CAB3369746.1"/>
    </source>
</evidence>
<dbReference type="GO" id="GO:0005739">
    <property type="term" value="C:mitochondrion"/>
    <property type="evidence" value="ECO:0007669"/>
    <property type="project" value="TreeGrafter"/>
</dbReference>
<feature type="domain" description="Pyridine nucleotide-disulphide oxidoreductase dimerisation" evidence="15">
    <location>
        <begin position="488"/>
        <end position="600"/>
    </location>
</feature>
<sequence>MRWIGLTTRLLWSACSPKIRRVSTMAPIMDKVDSLVQANKVMIFSKSFCPFCNKVKSLFERHNAAFLALELDLMGEEGVSIQEALFAKTNQTTVPNVFVNGHHVGGCDATVIASKEGKLKELLEGGPKEYDYDLAIIGGGSGGIAASKEAAALGKKVVVFDFVKPTPIGTTWGLGGTCVNVGCIPKKLMHKAALFGEDFHDAPYFGWQLPEQVNHNWNKMVEEIQMYLKSLNFGYRTVLREKGVTYVNSYATFKEPNRLQAVDKKGKVTEVTARNFIVAVGGRPRYPEIPGAKEHCITSDDLFSLPYCPGKTLLVGASYIALECAGFLHGVGLDVSVMVRSIFLRGFDQQMANLIGDHMESRGIKFVRGCVPTSVEKIEEGAPGLLKVTGKMDDGTEYVENFNTVIFAIGRDACTQSLNLEAMGVKLNASNGKIIADEGEKSTSGHIHAIGDVLDGKLELTPVAIQAGKLLVRRLYTTSEALTDYANVPTTVFTPLEYGCVGLSEEDALAKYGAENIEVYHTHFQPLEYALSKRDQFKSYGKLVCVKNENYRVVGFHVLGPNAGEITQGYALGIKLGATKADFANLIGIHPTCAENFTTMDVSKSSGISVASKSC</sequence>
<dbReference type="Gene3D" id="3.30.390.30">
    <property type="match status" value="1"/>
</dbReference>
<keyword evidence="8 13" id="KW-0560">Oxidoreductase</keyword>
<dbReference type="FunFam" id="3.30.390.30:FF:000004">
    <property type="entry name" value="Thioredoxin reductase 1, cytoplasmic"/>
    <property type="match status" value="1"/>
</dbReference>